<evidence type="ECO:0000256" key="2">
    <source>
        <dbReference type="ARBA" id="ARBA00008170"/>
    </source>
</evidence>
<evidence type="ECO:0000256" key="7">
    <source>
        <dbReference type="ARBA" id="ARBA00023136"/>
    </source>
</evidence>
<dbReference type="GO" id="GO:0012505">
    <property type="term" value="C:endomembrane system"/>
    <property type="evidence" value="ECO:0007669"/>
    <property type="project" value="UniProtKB-SubCell"/>
</dbReference>
<comment type="similarity">
    <text evidence="2">Belongs to the Ca(2+):cation antiporter (CaCA) (TC 2.A.19) family.</text>
</comment>
<feature type="transmembrane region" description="Helical" evidence="8">
    <location>
        <begin position="200"/>
        <end position="221"/>
    </location>
</feature>
<keyword evidence="7 8" id="KW-0472">Membrane</keyword>
<evidence type="ECO:0000256" key="1">
    <source>
        <dbReference type="ARBA" id="ARBA00004127"/>
    </source>
</evidence>
<keyword evidence="3" id="KW-0813">Transport</keyword>
<dbReference type="GO" id="GO:0015369">
    <property type="term" value="F:calcium:proton antiporter activity"/>
    <property type="evidence" value="ECO:0007669"/>
    <property type="project" value="TreeGrafter"/>
</dbReference>
<feature type="domain" description="Sodium/calcium exchanger membrane region" evidence="9">
    <location>
        <begin position="164"/>
        <end position="304"/>
    </location>
</feature>
<name>T0KQX4_COLGC</name>
<keyword evidence="5 8" id="KW-1133">Transmembrane helix</keyword>
<dbReference type="PANTHER" id="PTHR31503:SF22">
    <property type="entry name" value="VACUOLAR CALCIUM ION TRANSPORTER"/>
    <property type="match status" value="1"/>
</dbReference>
<dbReference type="STRING" id="1237896.T0KQX4"/>
<feature type="transmembrane region" description="Helical" evidence="8">
    <location>
        <begin position="153"/>
        <end position="180"/>
    </location>
</feature>
<feature type="transmembrane region" description="Helical" evidence="8">
    <location>
        <begin position="77"/>
        <end position="95"/>
    </location>
</feature>
<dbReference type="InterPro" id="IPR044880">
    <property type="entry name" value="NCX_ion-bd_dom_sf"/>
</dbReference>
<dbReference type="HOGENOM" id="CLU_008721_2_2_1"/>
<gene>
    <name evidence="10" type="ORF">CGLO_01885</name>
</gene>
<evidence type="ECO:0000259" key="9">
    <source>
        <dbReference type="Pfam" id="PF01699"/>
    </source>
</evidence>
<dbReference type="InterPro" id="IPR004713">
    <property type="entry name" value="CaH_exchang"/>
</dbReference>
<evidence type="ECO:0000313" key="11">
    <source>
        <dbReference type="Proteomes" id="UP000015530"/>
    </source>
</evidence>
<evidence type="ECO:0000256" key="3">
    <source>
        <dbReference type="ARBA" id="ARBA00022448"/>
    </source>
</evidence>
<keyword evidence="6" id="KW-0406">Ion transport</keyword>
<feature type="transmembrane region" description="Helical" evidence="8">
    <location>
        <begin position="228"/>
        <end position="255"/>
    </location>
</feature>
<evidence type="ECO:0000256" key="4">
    <source>
        <dbReference type="ARBA" id="ARBA00022692"/>
    </source>
</evidence>
<comment type="caution">
    <text evidence="10">The sequence shown here is derived from an EMBL/GenBank/DDBJ whole genome shotgun (WGS) entry which is preliminary data.</text>
</comment>
<organism evidence="10 11">
    <name type="scientific">Colletotrichum gloeosporioides (strain Cg-14)</name>
    <name type="common">Anthracnose fungus</name>
    <name type="synonym">Glomerella cingulata</name>
    <dbReference type="NCBI Taxonomy" id="1237896"/>
    <lineage>
        <taxon>Eukaryota</taxon>
        <taxon>Fungi</taxon>
        <taxon>Dikarya</taxon>
        <taxon>Ascomycota</taxon>
        <taxon>Pezizomycotina</taxon>
        <taxon>Sordariomycetes</taxon>
        <taxon>Hypocreomycetidae</taxon>
        <taxon>Glomerellales</taxon>
        <taxon>Glomerellaceae</taxon>
        <taxon>Colletotrichum</taxon>
        <taxon>Colletotrichum gloeosporioides species complex</taxon>
    </lineage>
</organism>
<dbReference type="PANTHER" id="PTHR31503">
    <property type="entry name" value="VACUOLAR CALCIUM ION TRANSPORTER"/>
    <property type="match status" value="1"/>
</dbReference>
<feature type="transmembrane region" description="Helical" evidence="8">
    <location>
        <begin position="32"/>
        <end position="56"/>
    </location>
</feature>
<keyword evidence="4 8" id="KW-0812">Transmembrane</keyword>
<sequence length="318" mass="34761">MGALLNAISGNSVELIICLVALNDGRIEEIQAIVLGSILMNLLLVTGSSFFLGGIFNMCDQSGDGVEQNFASAMVQTARSFMIMSVAFLAFPASLDMMASKANLDVQYHAILTLSRGTAIIVLLLYFLYLFFQLRTHPDLFSTQISYEEDVDDYAVINVYTAAFLAVAAAFLTAVCANYFMSYTVYDILPPCSFGPSFLLIFPIPVISNAAELIRAIYLAIQNKMDLAMGIATGSCIQISLFTSPFLVIIAWAVFDQPFTLHFELFETMTLAFSVLVAYTAQEGRSNYLQGAMMIGFYSIIVLAYLVLPGDALDDCNT</sequence>
<dbReference type="EMBL" id="AMYD01000391">
    <property type="protein sequence ID" value="EQB57932.1"/>
    <property type="molecule type" value="Genomic_DNA"/>
</dbReference>
<dbReference type="GO" id="GO:0006874">
    <property type="term" value="P:intracellular calcium ion homeostasis"/>
    <property type="evidence" value="ECO:0007669"/>
    <property type="project" value="TreeGrafter"/>
</dbReference>
<dbReference type="GO" id="GO:0000329">
    <property type="term" value="C:fungal-type vacuole membrane"/>
    <property type="evidence" value="ECO:0007669"/>
    <property type="project" value="TreeGrafter"/>
</dbReference>
<evidence type="ECO:0000313" key="10">
    <source>
        <dbReference type="EMBL" id="EQB57932.1"/>
    </source>
</evidence>
<feature type="transmembrane region" description="Helical" evidence="8">
    <location>
        <begin position="107"/>
        <end position="132"/>
    </location>
</feature>
<dbReference type="OMA" id="NVPMTLN"/>
<feature type="transmembrane region" description="Helical" evidence="8">
    <location>
        <begin position="288"/>
        <end position="308"/>
    </location>
</feature>
<accession>T0KQX4</accession>
<dbReference type="OrthoDB" id="1699231at2759"/>
<feature type="transmembrane region" description="Helical" evidence="8">
    <location>
        <begin position="261"/>
        <end position="281"/>
    </location>
</feature>
<dbReference type="Proteomes" id="UP000015530">
    <property type="component" value="Unassembled WGS sequence"/>
</dbReference>
<dbReference type="Gene3D" id="1.20.1420.30">
    <property type="entry name" value="NCX, central ion-binding region"/>
    <property type="match status" value="1"/>
</dbReference>
<dbReference type="Pfam" id="PF01699">
    <property type="entry name" value="Na_Ca_ex"/>
    <property type="match status" value="2"/>
</dbReference>
<evidence type="ECO:0000256" key="6">
    <source>
        <dbReference type="ARBA" id="ARBA00023065"/>
    </source>
</evidence>
<dbReference type="AlphaFoldDB" id="T0KQX4"/>
<reference evidence="11" key="1">
    <citation type="journal article" date="2013" name="Mol. Plant Microbe Interact.">
        <title>Global aspects of pacC regulation of pathogenicity genes in Colletotrichum gloeosporioides as revealed by transcriptome analysis.</title>
        <authorList>
            <person name="Alkan N."/>
            <person name="Meng X."/>
            <person name="Friedlander G."/>
            <person name="Reuveni E."/>
            <person name="Sukno S."/>
            <person name="Sherman A."/>
            <person name="Thon M."/>
            <person name="Fluhr R."/>
            <person name="Prusky D."/>
        </authorList>
    </citation>
    <scope>NUCLEOTIDE SEQUENCE [LARGE SCALE GENOMIC DNA]</scope>
    <source>
        <strain evidence="11">Cg-14</strain>
    </source>
</reference>
<evidence type="ECO:0000256" key="5">
    <source>
        <dbReference type="ARBA" id="ARBA00022989"/>
    </source>
</evidence>
<proteinExistence type="inferred from homology"/>
<feature type="domain" description="Sodium/calcium exchanger membrane region" evidence="9">
    <location>
        <begin position="1"/>
        <end position="134"/>
    </location>
</feature>
<dbReference type="InterPro" id="IPR004837">
    <property type="entry name" value="NaCa_Exmemb"/>
</dbReference>
<comment type="subcellular location">
    <subcellularLocation>
        <location evidence="1">Endomembrane system</location>
        <topology evidence="1">Multi-pass membrane protein</topology>
    </subcellularLocation>
</comment>
<evidence type="ECO:0000256" key="8">
    <source>
        <dbReference type="SAM" id="Phobius"/>
    </source>
</evidence>
<protein>
    <submittedName>
        <fullName evidence="10">Calcium/proton exchanger</fullName>
    </submittedName>
</protein>